<evidence type="ECO:0000256" key="1">
    <source>
        <dbReference type="SAM" id="MobiDB-lite"/>
    </source>
</evidence>
<feature type="transmembrane region" description="Helical" evidence="2">
    <location>
        <begin position="476"/>
        <end position="496"/>
    </location>
</feature>
<feature type="transmembrane region" description="Helical" evidence="2">
    <location>
        <begin position="89"/>
        <end position="106"/>
    </location>
</feature>
<sequence length="554" mass="62352">MLKAKRKSQKSKRKHKHQQTGISKKEIAAQKRKTSQKRNELIQAIAIYTLISIVVIIPLLFVTRAKLAIAAGFAVAILLFSYKYPRQALWAFLIYLPFSGTITYAIGGGNAAFQVAKDAFYIPALIALIQSCKKKQLPIFLPKELIFTFSILFMMAMLTLIFVNGDMQLNPMKGEKPLLQGIVGLKVLIGYIPLIACTYYLIRTKKDLIFFSRMHIILAIACCILGLIQYLLLQSGRCAGTRGMSGAELYKATLQARCFVGGSLVFSPEVKFIRLPGTFVAPWQWAWFLISNAFLTFAAAFCDPSFWWRTIGLFGMALVFANAVISGQRAALVMVPGATFMLLILTGQFVNFKRFIPIGAGLAILLFVGAAINPGVIEQRWDSFLNRWNAAPPQQFLFNQFEQSHNFIIDRNLGRGVGRATNSTRTFGATQLIETFQPKLMYELGYPGMIAFQLMVLHLAFLTFRAYRSVKDKSLRTYGASFWVFVAFITINTQYYPLDVDPVSVYYWVLAGAILKLPKIDKQVQEEKHEEVDIDELADRQQLKEKKILASSPI</sequence>
<feature type="transmembrane region" description="Helical" evidence="2">
    <location>
        <begin position="144"/>
        <end position="163"/>
    </location>
</feature>
<evidence type="ECO:0000313" key="4">
    <source>
        <dbReference type="Proteomes" id="UP001384579"/>
    </source>
</evidence>
<keyword evidence="4" id="KW-1185">Reference proteome</keyword>
<dbReference type="Proteomes" id="UP001384579">
    <property type="component" value="Unassembled WGS sequence"/>
</dbReference>
<dbReference type="NCBIfam" id="NF038300">
    <property type="entry name" value="EPS_HpsL"/>
    <property type="match status" value="1"/>
</dbReference>
<feature type="transmembrane region" description="Helical" evidence="2">
    <location>
        <begin position="41"/>
        <end position="61"/>
    </location>
</feature>
<dbReference type="EMBL" id="JBBLXS010000030">
    <property type="protein sequence ID" value="MEK0184029.1"/>
    <property type="molecule type" value="Genomic_DNA"/>
</dbReference>
<name>A0ABU8YI34_9CYAN</name>
<feature type="transmembrane region" description="Helical" evidence="2">
    <location>
        <begin position="331"/>
        <end position="350"/>
    </location>
</feature>
<feature type="region of interest" description="Disordered" evidence="1">
    <location>
        <begin position="1"/>
        <end position="32"/>
    </location>
</feature>
<organism evidence="3 4">
    <name type="scientific">Microcoleus anatoxicus PTRS2</name>
    <dbReference type="NCBI Taxonomy" id="2705321"/>
    <lineage>
        <taxon>Bacteria</taxon>
        <taxon>Bacillati</taxon>
        <taxon>Cyanobacteriota</taxon>
        <taxon>Cyanophyceae</taxon>
        <taxon>Oscillatoriophycideae</taxon>
        <taxon>Oscillatoriales</taxon>
        <taxon>Microcoleaceae</taxon>
        <taxon>Microcoleus</taxon>
        <taxon>Microcoleus anatoxicus</taxon>
    </lineage>
</organism>
<keyword evidence="2" id="KW-1133">Transmembrane helix</keyword>
<feature type="transmembrane region" description="Helical" evidence="2">
    <location>
        <begin position="355"/>
        <end position="377"/>
    </location>
</feature>
<reference evidence="3 4" key="1">
    <citation type="journal article" date="2020" name="Harmful Algae">
        <title>Molecular and morphological characterization of a novel dihydroanatoxin-a producing Microcoleus species (cyanobacteria) from the Russian River, California, USA.</title>
        <authorList>
            <person name="Conklin K.Y."/>
            <person name="Stancheva R."/>
            <person name="Otten T.G."/>
            <person name="Fadness R."/>
            <person name="Boyer G.L."/>
            <person name="Read B."/>
            <person name="Zhang X."/>
            <person name="Sheath R.G."/>
        </authorList>
    </citation>
    <scope>NUCLEOTIDE SEQUENCE [LARGE SCALE GENOMIC DNA]</scope>
    <source>
        <strain evidence="3 4">PTRS2</strain>
    </source>
</reference>
<feature type="transmembrane region" description="Helical" evidence="2">
    <location>
        <begin position="284"/>
        <end position="301"/>
    </location>
</feature>
<evidence type="ECO:0000313" key="3">
    <source>
        <dbReference type="EMBL" id="MEK0184029.1"/>
    </source>
</evidence>
<accession>A0ABU8YI34</accession>
<protein>
    <submittedName>
        <fullName evidence="3">Hormogonium polysaccharide biosynthesis protein HpsL</fullName>
    </submittedName>
</protein>
<keyword evidence="2" id="KW-0472">Membrane</keyword>
<proteinExistence type="predicted"/>
<comment type="caution">
    <text evidence="3">The sequence shown here is derived from an EMBL/GenBank/DDBJ whole genome shotgun (WGS) entry which is preliminary data.</text>
</comment>
<feature type="transmembrane region" description="Helical" evidence="2">
    <location>
        <begin position="444"/>
        <end position="464"/>
    </location>
</feature>
<evidence type="ECO:0000256" key="2">
    <source>
        <dbReference type="SAM" id="Phobius"/>
    </source>
</evidence>
<dbReference type="RefSeq" id="WP_340522126.1">
    <property type="nucleotide sequence ID" value="NZ_JBBLXS010000030.1"/>
</dbReference>
<feature type="transmembrane region" description="Helical" evidence="2">
    <location>
        <begin position="183"/>
        <end position="202"/>
    </location>
</feature>
<feature type="transmembrane region" description="Helical" evidence="2">
    <location>
        <begin position="214"/>
        <end position="233"/>
    </location>
</feature>
<keyword evidence="2" id="KW-0812">Transmembrane</keyword>
<gene>
    <name evidence="3" type="primary">hpsL</name>
    <name evidence="3" type="ORF">WMG39_04110</name>
</gene>
<dbReference type="InterPro" id="IPR049753">
    <property type="entry name" value="EPS_HpsL-like"/>
</dbReference>
<feature type="transmembrane region" description="Helical" evidence="2">
    <location>
        <begin position="67"/>
        <end position="82"/>
    </location>
</feature>
<feature type="compositionally biased region" description="Basic residues" evidence="1">
    <location>
        <begin position="1"/>
        <end position="18"/>
    </location>
</feature>
<feature type="transmembrane region" description="Helical" evidence="2">
    <location>
        <begin position="306"/>
        <end position="325"/>
    </location>
</feature>